<dbReference type="InterPro" id="IPR006091">
    <property type="entry name" value="Acyl-CoA_Oxase/DH_mid-dom"/>
</dbReference>
<dbReference type="Gene3D" id="1.10.540.10">
    <property type="entry name" value="Acyl-CoA dehydrogenase/oxidase, N-terminal domain"/>
    <property type="match status" value="1"/>
</dbReference>
<evidence type="ECO:0000313" key="10">
    <source>
        <dbReference type="EMBL" id="MFC0389620.1"/>
    </source>
</evidence>
<dbReference type="EC" id="1.-.-.-" evidence="10"/>
<comment type="caution">
    <text evidence="10">The sequence shown here is derived from an EMBL/GenBank/DDBJ whole genome shotgun (WGS) entry which is preliminary data.</text>
</comment>
<dbReference type="InterPro" id="IPR009075">
    <property type="entry name" value="AcylCo_DH/oxidase_C"/>
</dbReference>
<evidence type="ECO:0000259" key="7">
    <source>
        <dbReference type="Pfam" id="PF00441"/>
    </source>
</evidence>
<protein>
    <submittedName>
        <fullName evidence="10">Acyl-CoA dehydrogenase family protein</fullName>
        <ecNumber evidence="10">1.-.-.-</ecNumber>
    </submittedName>
</protein>
<feature type="domain" description="Acyl-CoA oxidase/dehydrogenase middle" evidence="8">
    <location>
        <begin position="127"/>
        <end position="219"/>
    </location>
</feature>
<keyword evidence="4 6" id="KW-0274">FAD</keyword>
<evidence type="ECO:0000256" key="6">
    <source>
        <dbReference type="RuleBase" id="RU362125"/>
    </source>
</evidence>
<dbReference type="Gene3D" id="2.40.110.10">
    <property type="entry name" value="Butyryl-CoA Dehydrogenase, subunit A, domain 2"/>
    <property type="match status" value="1"/>
</dbReference>
<accession>A0ABV6J3V8</accession>
<keyword evidence="11" id="KW-1185">Reference proteome</keyword>
<sequence length="389" mass="41636">MLDVAVPPEAEEARLLRDTMRHFVDERLIPLEAQHPGGVPMAVKERLRDEAAALGLHALDVPEEAGGPGLSHLVQTVFWEELGRAAALPARESFVFGPLVGAVLAGLRGEQRARWLDPVLHGERVPCFAQTEADAGSDPGAMRTRAVRDGGGYLITGTKRFITGAEKADFAQVVARTDPAKGARGLSLFLVDLRALGASVGAGEPTVSGDRPCEVVLDGVRVPAEDRVGEEGDGFRLGQAWITHGRVMRHGARSCGVAERCLEMGAAQARARTTFGAPLADRQSVRFMLADTYRELQSARALTLRAAAAMDAGADARLPSWLAKVEGTECALRAADRCLQIHGGSGLTTALPIERMWREARSFTITEGPAEVMRDAIARQVLDLYAGRA</sequence>
<feature type="domain" description="Acyl-CoA dehydrogenase/oxidase N-terminal" evidence="9">
    <location>
        <begin position="11"/>
        <end position="123"/>
    </location>
</feature>
<evidence type="ECO:0000256" key="2">
    <source>
        <dbReference type="ARBA" id="ARBA00009347"/>
    </source>
</evidence>
<dbReference type="EMBL" id="JBHLVZ010000115">
    <property type="protein sequence ID" value="MFC0389620.1"/>
    <property type="molecule type" value="Genomic_DNA"/>
</dbReference>
<dbReference type="SUPFAM" id="SSF56645">
    <property type="entry name" value="Acyl-CoA dehydrogenase NM domain-like"/>
    <property type="match status" value="1"/>
</dbReference>
<dbReference type="Pfam" id="PF02771">
    <property type="entry name" value="Acyl-CoA_dh_N"/>
    <property type="match status" value="1"/>
</dbReference>
<dbReference type="PANTHER" id="PTHR48083:SF2">
    <property type="entry name" value="MEDIUM-CHAIN SPECIFIC ACYL-COA DEHYDROGENASE, MITOCHONDRIAL"/>
    <property type="match status" value="1"/>
</dbReference>
<dbReference type="InterPro" id="IPR013786">
    <property type="entry name" value="AcylCoA_DH/ox_N"/>
</dbReference>
<dbReference type="InterPro" id="IPR036250">
    <property type="entry name" value="AcylCo_DH-like_C"/>
</dbReference>
<comment type="cofactor">
    <cofactor evidence="1 6">
        <name>FAD</name>
        <dbReference type="ChEBI" id="CHEBI:57692"/>
    </cofactor>
</comment>
<evidence type="ECO:0000256" key="5">
    <source>
        <dbReference type="ARBA" id="ARBA00023002"/>
    </source>
</evidence>
<dbReference type="Proteomes" id="UP001589789">
    <property type="component" value="Unassembled WGS sequence"/>
</dbReference>
<proteinExistence type="inferred from homology"/>
<comment type="similarity">
    <text evidence="2 6">Belongs to the acyl-CoA dehydrogenase family.</text>
</comment>
<reference evidence="10 11" key="1">
    <citation type="submission" date="2024-09" db="EMBL/GenBank/DDBJ databases">
        <authorList>
            <person name="Sun Q."/>
            <person name="Mori K."/>
        </authorList>
    </citation>
    <scope>NUCLEOTIDE SEQUENCE [LARGE SCALE GENOMIC DNA]</scope>
    <source>
        <strain evidence="10 11">CCM 7468</strain>
    </source>
</reference>
<dbReference type="Pfam" id="PF00441">
    <property type="entry name" value="Acyl-CoA_dh_1"/>
    <property type="match status" value="1"/>
</dbReference>
<name>A0ABV6J3V8_9PROT</name>
<evidence type="ECO:0000259" key="8">
    <source>
        <dbReference type="Pfam" id="PF02770"/>
    </source>
</evidence>
<keyword evidence="3 6" id="KW-0285">Flavoprotein</keyword>
<dbReference type="InterPro" id="IPR046373">
    <property type="entry name" value="Acyl-CoA_Oxase/DH_mid-dom_sf"/>
</dbReference>
<keyword evidence="5 6" id="KW-0560">Oxidoreductase</keyword>
<feature type="domain" description="Acyl-CoA dehydrogenase/oxidase C-terminal" evidence="7">
    <location>
        <begin position="232"/>
        <end position="382"/>
    </location>
</feature>
<evidence type="ECO:0000256" key="3">
    <source>
        <dbReference type="ARBA" id="ARBA00022630"/>
    </source>
</evidence>
<dbReference type="InterPro" id="IPR009100">
    <property type="entry name" value="AcylCoA_DH/oxidase_NM_dom_sf"/>
</dbReference>
<dbReference type="RefSeq" id="WP_377057162.1">
    <property type="nucleotide sequence ID" value="NZ_JBHLVZ010000115.1"/>
</dbReference>
<dbReference type="Gene3D" id="1.20.140.10">
    <property type="entry name" value="Butyryl-CoA Dehydrogenase, subunit A, domain 3"/>
    <property type="match status" value="1"/>
</dbReference>
<dbReference type="Pfam" id="PF02770">
    <property type="entry name" value="Acyl-CoA_dh_M"/>
    <property type="match status" value="1"/>
</dbReference>
<evidence type="ECO:0000259" key="9">
    <source>
        <dbReference type="Pfam" id="PF02771"/>
    </source>
</evidence>
<evidence type="ECO:0000256" key="1">
    <source>
        <dbReference type="ARBA" id="ARBA00001974"/>
    </source>
</evidence>
<dbReference type="InterPro" id="IPR050741">
    <property type="entry name" value="Acyl-CoA_dehydrogenase"/>
</dbReference>
<dbReference type="SUPFAM" id="SSF47203">
    <property type="entry name" value="Acyl-CoA dehydrogenase C-terminal domain-like"/>
    <property type="match status" value="1"/>
</dbReference>
<dbReference type="GO" id="GO:0016491">
    <property type="term" value="F:oxidoreductase activity"/>
    <property type="evidence" value="ECO:0007669"/>
    <property type="project" value="UniProtKB-KW"/>
</dbReference>
<dbReference type="PANTHER" id="PTHR48083">
    <property type="entry name" value="MEDIUM-CHAIN SPECIFIC ACYL-COA DEHYDROGENASE, MITOCHONDRIAL-RELATED"/>
    <property type="match status" value="1"/>
</dbReference>
<gene>
    <name evidence="10" type="ORF">ACFFIC_29340</name>
</gene>
<dbReference type="InterPro" id="IPR037069">
    <property type="entry name" value="AcylCoA_DH/ox_N_sf"/>
</dbReference>
<evidence type="ECO:0000313" key="11">
    <source>
        <dbReference type="Proteomes" id="UP001589789"/>
    </source>
</evidence>
<evidence type="ECO:0000256" key="4">
    <source>
        <dbReference type="ARBA" id="ARBA00022827"/>
    </source>
</evidence>
<organism evidence="10 11">
    <name type="scientific">Muricoccus vinaceus</name>
    <dbReference type="NCBI Taxonomy" id="424704"/>
    <lineage>
        <taxon>Bacteria</taxon>
        <taxon>Pseudomonadati</taxon>
        <taxon>Pseudomonadota</taxon>
        <taxon>Alphaproteobacteria</taxon>
        <taxon>Acetobacterales</taxon>
        <taxon>Roseomonadaceae</taxon>
        <taxon>Muricoccus</taxon>
    </lineage>
</organism>